<dbReference type="Proteomes" id="UP000766550">
    <property type="component" value="Unassembled WGS sequence"/>
</dbReference>
<reference evidence="3 4" key="1">
    <citation type="submission" date="2021-06" db="EMBL/GenBank/DDBJ databases">
        <title>New haloarchaea isolates fom saline soil.</title>
        <authorList>
            <person name="Duran-Viseras A."/>
            <person name="Sanchez-Porro C.S."/>
            <person name="Ventosa A."/>
        </authorList>
    </citation>
    <scope>NUCLEOTIDE SEQUENCE [LARGE SCALE GENOMIC DNA]</scope>
    <source>
        <strain evidence="3 4">JCM 183640</strain>
    </source>
</reference>
<evidence type="ECO:0000313" key="4">
    <source>
        <dbReference type="Proteomes" id="UP000766550"/>
    </source>
</evidence>
<proteinExistence type="predicted"/>
<dbReference type="Pfam" id="PF26514">
    <property type="entry name" value="DUF8173"/>
    <property type="match status" value="1"/>
</dbReference>
<dbReference type="PANTHER" id="PTHR35024">
    <property type="entry name" value="HYPOTHETICAL CYTOSOLIC PROTEIN"/>
    <property type="match status" value="1"/>
</dbReference>
<dbReference type="OrthoDB" id="293642at2157"/>
<protein>
    <submittedName>
        <fullName evidence="3">Polymer-forming cytoskeletal protein</fullName>
    </submittedName>
</protein>
<dbReference type="InterPro" id="IPR007607">
    <property type="entry name" value="BacA/B"/>
</dbReference>
<feature type="domain" description="DUF8173" evidence="2">
    <location>
        <begin position="200"/>
        <end position="342"/>
    </location>
</feature>
<comment type="caution">
    <text evidence="3">The sequence shown here is derived from an EMBL/GenBank/DDBJ whole genome shotgun (WGS) entry which is preliminary data.</text>
</comment>
<feature type="transmembrane region" description="Helical" evidence="1">
    <location>
        <begin position="244"/>
        <end position="268"/>
    </location>
</feature>
<keyword evidence="1" id="KW-1133">Transmembrane helix</keyword>
<feature type="transmembrane region" description="Helical" evidence="1">
    <location>
        <begin position="305"/>
        <end position="321"/>
    </location>
</feature>
<dbReference type="InterPro" id="IPR058486">
    <property type="entry name" value="DUF8173"/>
</dbReference>
<accession>A0A8J7Y7Q7</accession>
<evidence type="ECO:0000313" key="3">
    <source>
        <dbReference type="EMBL" id="MBV0923596.1"/>
    </source>
</evidence>
<organism evidence="3 4">
    <name type="scientific">Haloarcula limicola</name>
    <dbReference type="NCBI Taxonomy" id="1429915"/>
    <lineage>
        <taxon>Archaea</taxon>
        <taxon>Methanobacteriati</taxon>
        <taxon>Methanobacteriota</taxon>
        <taxon>Stenosarchaea group</taxon>
        <taxon>Halobacteria</taxon>
        <taxon>Halobacteriales</taxon>
        <taxon>Haloarculaceae</taxon>
        <taxon>Haloarcula</taxon>
    </lineage>
</organism>
<sequence>MAFVSSAVGRRVVALGLAAMLFLSVGTGVAAAQSFEGGAGSVVVGPDETYDSIQGFAGSVIVRGTVIGDVSTVSGSVHVTESGEVGGDVSAAAGTVRIDGVVGGDVSAAAGTVEISETARIGGNLESGASYVSVDGAVEGDVTAGAETVVLGPNAVVGGEFRYDAETFRQDPAASVAGGVVRDDGIGSDAGPDFAEFAVPAWLGALYGLFVNLLLGAVLLAVFPAFSTRVADRVAGSPVKSGGIGLLTLIVVPLVLAVLVVTIVGIPLSLVGAFVFGVTAWIALVYGQYAVGAWALSLAGEDNRWLALVVGLVGFAVLGAIPIFGGLFQFVAFLLGLGALALALRETYRGREEGAAGGRQTTLDESSGDARAA</sequence>
<keyword evidence="1" id="KW-0472">Membrane</keyword>
<dbReference type="EMBL" id="JAHQXF010000001">
    <property type="protein sequence ID" value="MBV0923596.1"/>
    <property type="molecule type" value="Genomic_DNA"/>
</dbReference>
<name>A0A8J7Y7Q7_9EURY</name>
<gene>
    <name evidence="3" type="ORF">KTS45_05220</name>
</gene>
<feature type="transmembrane region" description="Helical" evidence="1">
    <location>
        <begin position="274"/>
        <end position="298"/>
    </location>
</feature>
<dbReference type="Pfam" id="PF04519">
    <property type="entry name" value="Bactofilin"/>
    <property type="match status" value="1"/>
</dbReference>
<feature type="transmembrane region" description="Helical" evidence="1">
    <location>
        <begin position="201"/>
        <end position="223"/>
    </location>
</feature>
<dbReference type="AlphaFoldDB" id="A0A8J7Y7Q7"/>
<dbReference type="RefSeq" id="WP_162316716.1">
    <property type="nucleotide sequence ID" value="NZ_JAHQXF010000001.1"/>
</dbReference>
<keyword evidence="1" id="KW-0812">Transmembrane</keyword>
<dbReference type="PANTHER" id="PTHR35024:SF4">
    <property type="entry name" value="POLYMER-FORMING CYTOSKELETAL PROTEIN"/>
    <property type="match status" value="1"/>
</dbReference>
<evidence type="ECO:0000256" key="1">
    <source>
        <dbReference type="SAM" id="Phobius"/>
    </source>
</evidence>
<evidence type="ECO:0000259" key="2">
    <source>
        <dbReference type="Pfam" id="PF26514"/>
    </source>
</evidence>
<keyword evidence="4" id="KW-1185">Reference proteome</keyword>